<evidence type="ECO:0000256" key="5">
    <source>
        <dbReference type="ARBA" id="ARBA00022729"/>
    </source>
</evidence>
<name>A0A2W1NEF7_9FLAO</name>
<evidence type="ECO:0000256" key="3">
    <source>
        <dbReference type="ARBA" id="ARBA00022452"/>
    </source>
</evidence>
<keyword evidence="4 8" id="KW-0812">Transmembrane</keyword>
<dbReference type="PANTHER" id="PTHR30069">
    <property type="entry name" value="TONB-DEPENDENT OUTER MEMBRANE RECEPTOR"/>
    <property type="match status" value="1"/>
</dbReference>
<evidence type="ECO:0000259" key="10">
    <source>
        <dbReference type="Pfam" id="PF07715"/>
    </source>
</evidence>
<dbReference type="Gene3D" id="2.170.130.10">
    <property type="entry name" value="TonB-dependent receptor, plug domain"/>
    <property type="match status" value="1"/>
</dbReference>
<feature type="signal peptide" evidence="9">
    <location>
        <begin position="1"/>
        <end position="18"/>
    </location>
</feature>
<keyword evidence="2 8" id="KW-0813">Transport</keyword>
<keyword evidence="7 8" id="KW-0998">Cell outer membrane</keyword>
<proteinExistence type="inferred from homology"/>
<feature type="chain" id="PRO_5015983537" description="TonB-dependent receptor plug domain-containing protein" evidence="9">
    <location>
        <begin position="19"/>
        <end position="744"/>
    </location>
</feature>
<dbReference type="RefSeq" id="WP_111061966.1">
    <property type="nucleotide sequence ID" value="NZ_JBHUCU010000002.1"/>
</dbReference>
<dbReference type="InterPro" id="IPR036942">
    <property type="entry name" value="Beta-barrel_TonB_sf"/>
</dbReference>
<dbReference type="GO" id="GO:0044718">
    <property type="term" value="P:siderophore transmembrane transport"/>
    <property type="evidence" value="ECO:0007669"/>
    <property type="project" value="TreeGrafter"/>
</dbReference>
<protein>
    <recommendedName>
        <fullName evidence="10">TonB-dependent receptor plug domain-containing protein</fullName>
    </recommendedName>
</protein>
<dbReference type="OrthoDB" id="9795928at2"/>
<keyword evidence="5 9" id="KW-0732">Signal</keyword>
<dbReference type="Pfam" id="PF07715">
    <property type="entry name" value="Plug"/>
    <property type="match status" value="1"/>
</dbReference>
<keyword evidence="3 8" id="KW-1134">Transmembrane beta strand</keyword>
<sequence length="744" mass="84403">MKNILLLFLFGLNFLAQAQDQESHILIVDENKQAIPNALIQINALGVSVLTNEAGVATLKKMANASYIVKVTHTGYHPLLGEYFIQADDTLRLELLLEHRVLDRVIVSSETGIQRENITSIQTVELASLSILKNESLGEKLAHLPGVDVTTLGPGINKTSIRGLSGSRVVTYVNSLRIQNQQWGSDHGLPITSLGIGDVSVVKGPASLLYGADALGGVLFFQDEKFVENNTQSFSFETGFNTNTMGTNSTGAYRFSKNKFKLNVYGNYSNHADYRLPNGNYLSNSRVNQVANKVVLGYNHKNWVAKFNYDFNRARIGLPGHSHDVATTAETYETSQQSRKINSPAQVIQNHYFSLEQKIFFKKSTFFFTLGHTINHLNEYEEKLLTPDIILHLNNSLYQFKWRFKIKDYAFFTFGSQGMLQQNKNGEFAVEYLIPDAITKDIGGYGLFNINYNNWRFQAGGRMDQRYISTTQTGDFTAFKDSYLGMNYAVGVAYLTKHLDLRLNGTSGFRAPSTSELLSSGIHHGSNRFEQGNIALETEKATQLDFNLATKFHDLEFTINPFFNLIYDFIYIQPTASVIDGYQVFEYTQAEYATLYGADFAIHFHPHSMHWIHFESNATLMYAQDQQLEALPLIPPFNIKNQIRFDLDMKTKFKIENIAIQHTYYAAQNRVSFIESKSKSYALYHLNFNFKFGNENQFSSSFNIQNIFNTAYIPHLSSLKSLGIYQPGRSFHISLKYEFNQVNK</sequence>
<dbReference type="InterPro" id="IPR037066">
    <property type="entry name" value="Plug_dom_sf"/>
</dbReference>
<evidence type="ECO:0000256" key="6">
    <source>
        <dbReference type="ARBA" id="ARBA00023136"/>
    </source>
</evidence>
<dbReference type="InterPro" id="IPR039426">
    <property type="entry name" value="TonB-dep_rcpt-like"/>
</dbReference>
<dbReference type="PROSITE" id="PS52016">
    <property type="entry name" value="TONB_DEPENDENT_REC_3"/>
    <property type="match status" value="1"/>
</dbReference>
<dbReference type="Proteomes" id="UP000249248">
    <property type="component" value="Unassembled WGS sequence"/>
</dbReference>
<feature type="domain" description="TonB-dependent receptor plug" evidence="10">
    <location>
        <begin position="115"/>
        <end position="218"/>
    </location>
</feature>
<comment type="subcellular location">
    <subcellularLocation>
        <location evidence="1 8">Cell outer membrane</location>
        <topology evidence="1 8">Multi-pass membrane protein</topology>
    </subcellularLocation>
</comment>
<organism evidence="11 12">
    <name type="scientific">Putridiphycobacter roseus</name>
    <dbReference type="NCBI Taxonomy" id="2219161"/>
    <lineage>
        <taxon>Bacteria</taxon>
        <taxon>Pseudomonadati</taxon>
        <taxon>Bacteroidota</taxon>
        <taxon>Flavobacteriia</taxon>
        <taxon>Flavobacteriales</taxon>
        <taxon>Crocinitomicaceae</taxon>
        <taxon>Putridiphycobacter</taxon>
    </lineage>
</organism>
<evidence type="ECO:0000256" key="4">
    <source>
        <dbReference type="ARBA" id="ARBA00022692"/>
    </source>
</evidence>
<keyword evidence="6 8" id="KW-0472">Membrane</keyword>
<gene>
    <name evidence="11" type="ORF">DNU06_04130</name>
</gene>
<dbReference type="Gene3D" id="2.40.170.20">
    <property type="entry name" value="TonB-dependent receptor, beta-barrel domain"/>
    <property type="match status" value="1"/>
</dbReference>
<keyword evidence="12" id="KW-1185">Reference proteome</keyword>
<dbReference type="AlphaFoldDB" id="A0A2W1NEF7"/>
<evidence type="ECO:0000256" key="7">
    <source>
        <dbReference type="ARBA" id="ARBA00023237"/>
    </source>
</evidence>
<accession>A0A2W1NEF7</accession>
<evidence type="ECO:0000256" key="2">
    <source>
        <dbReference type="ARBA" id="ARBA00022448"/>
    </source>
</evidence>
<evidence type="ECO:0000256" key="1">
    <source>
        <dbReference type="ARBA" id="ARBA00004571"/>
    </source>
</evidence>
<dbReference type="EMBL" id="QKSB01000002">
    <property type="protein sequence ID" value="PZE17815.1"/>
    <property type="molecule type" value="Genomic_DNA"/>
</dbReference>
<comment type="similarity">
    <text evidence="8">Belongs to the TonB-dependent receptor family.</text>
</comment>
<dbReference type="SUPFAM" id="SSF56935">
    <property type="entry name" value="Porins"/>
    <property type="match status" value="1"/>
</dbReference>
<dbReference type="PANTHER" id="PTHR30069:SF29">
    <property type="entry name" value="HEMOGLOBIN AND HEMOGLOBIN-HAPTOGLOBIN-BINDING PROTEIN 1-RELATED"/>
    <property type="match status" value="1"/>
</dbReference>
<dbReference type="GO" id="GO:0009279">
    <property type="term" value="C:cell outer membrane"/>
    <property type="evidence" value="ECO:0007669"/>
    <property type="project" value="UniProtKB-SubCell"/>
</dbReference>
<evidence type="ECO:0000256" key="9">
    <source>
        <dbReference type="SAM" id="SignalP"/>
    </source>
</evidence>
<reference evidence="11 12" key="1">
    <citation type="submission" date="2018-06" db="EMBL/GenBank/DDBJ databases">
        <title>The draft genome sequence of Crocinitomix sp. SM1701.</title>
        <authorList>
            <person name="Zhang X."/>
        </authorList>
    </citation>
    <scope>NUCLEOTIDE SEQUENCE [LARGE SCALE GENOMIC DNA]</scope>
    <source>
        <strain evidence="11 12">SM1701</strain>
    </source>
</reference>
<dbReference type="SUPFAM" id="SSF49464">
    <property type="entry name" value="Carboxypeptidase regulatory domain-like"/>
    <property type="match status" value="1"/>
</dbReference>
<evidence type="ECO:0000313" key="11">
    <source>
        <dbReference type="EMBL" id="PZE17815.1"/>
    </source>
</evidence>
<comment type="caution">
    <text evidence="11">The sequence shown here is derived from an EMBL/GenBank/DDBJ whole genome shotgun (WGS) entry which is preliminary data.</text>
</comment>
<dbReference type="Gene3D" id="2.60.40.1120">
    <property type="entry name" value="Carboxypeptidase-like, regulatory domain"/>
    <property type="match status" value="1"/>
</dbReference>
<evidence type="ECO:0000256" key="8">
    <source>
        <dbReference type="PROSITE-ProRule" id="PRU01360"/>
    </source>
</evidence>
<dbReference type="InterPro" id="IPR012910">
    <property type="entry name" value="Plug_dom"/>
</dbReference>
<dbReference type="InterPro" id="IPR008969">
    <property type="entry name" value="CarboxyPept-like_regulatory"/>
</dbReference>
<evidence type="ECO:0000313" key="12">
    <source>
        <dbReference type="Proteomes" id="UP000249248"/>
    </source>
</evidence>
<dbReference type="GO" id="GO:0015344">
    <property type="term" value="F:siderophore uptake transmembrane transporter activity"/>
    <property type="evidence" value="ECO:0007669"/>
    <property type="project" value="TreeGrafter"/>
</dbReference>